<keyword evidence="4 9" id="KW-0812">Transmembrane</keyword>
<evidence type="ECO:0000256" key="8">
    <source>
        <dbReference type="SAM" id="MobiDB-lite"/>
    </source>
</evidence>
<feature type="transmembrane region" description="Helical" evidence="9">
    <location>
        <begin position="136"/>
        <end position="154"/>
    </location>
</feature>
<organism evidence="10 11">
    <name type="scientific">Microlunatus endophyticus</name>
    <dbReference type="NCBI Taxonomy" id="1716077"/>
    <lineage>
        <taxon>Bacteria</taxon>
        <taxon>Bacillati</taxon>
        <taxon>Actinomycetota</taxon>
        <taxon>Actinomycetes</taxon>
        <taxon>Propionibacteriales</taxon>
        <taxon>Propionibacteriaceae</taxon>
        <taxon>Microlunatus</taxon>
    </lineage>
</organism>
<comment type="similarity">
    <text evidence="7">Belongs to the glycosyltransferase 87 family.</text>
</comment>
<feature type="transmembrane region" description="Helical" evidence="9">
    <location>
        <begin position="104"/>
        <end position="124"/>
    </location>
</feature>
<keyword evidence="3" id="KW-0808">Transferase</keyword>
<gene>
    <name evidence="10" type="ORF">GCM10011575_12610</name>
</gene>
<feature type="transmembrane region" description="Helical" evidence="9">
    <location>
        <begin position="174"/>
        <end position="195"/>
    </location>
</feature>
<dbReference type="GO" id="GO:0016758">
    <property type="term" value="F:hexosyltransferase activity"/>
    <property type="evidence" value="ECO:0007669"/>
    <property type="project" value="InterPro"/>
</dbReference>
<evidence type="ECO:0000256" key="6">
    <source>
        <dbReference type="ARBA" id="ARBA00023136"/>
    </source>
</evidence>
<dbReference type="AlphaFoldDB" id="A0A917W2K5"/>
<feature type="transmembrane region" description="Helical" evidence="9">
    <location>
        <begin position="365"/>
        <end position="386"/>
    </location>
</feature>
<protein>
    <submittedName>
        <fullName evidence="10">Membrane protein</fullName>
    </submittedName>
</protein>
<reference evidence="10" key="1">
    <citation type="journal article" date="2014" name="Int. J. Syst. Evol. Microbiol.">
        <title>Complete genome sequence of Corynebacterium casei LMG S-19264T (=DSM 44701T), isolated from a smear-ripened cheese.</title>
        <authorList>
            <consortium name="US DOE Joint Genome Institute (JGI-PGF)"/>
            <person name="Walter F."/>
            <person name="Albersmeier A."/>
            <person name="Kalinowski J."/>
            <person name="Ruckert C."/>
        </authorList>
    </citation>
    <scope>NUCLEOTIDE SEQUENCE</scope>
    <source>
        <strain evidence="10">CGMCC 4.7306</strain>
    </source>
</reference>
<evidence type="ECO:0000256" key="7">
    <source>
        <dbReference type="ARBA" id="ARBA00024033"/>
    </source>
</evidence>
<evidence type="ECO:0000256" key="1">
    <source>
        <dbReference type="ARBA" id="ARBA00004651"/>
    </source>
</evidence>
<keyword evidence="6 9" id="KW-0472">Membrane</keyword>
<dbReference type="Pfam" id="PF09594">
    <property type="entry name" value="GT87"/>
    <property type="match status" value="1"/>
</dbReference>
<reference evidence="10" key="2">
    <citation type="submission" date="2020-09" db="EMBL/GenBank/DDBJ databases">
        <authorList>
            <person name="Sun Q."/>
            <person name="Zhou Y."/>
        </authorList>
    </citation>
    <scope>NUCLEOTIDE SEQUENCE</scope>
    <source>
        <strain evidence="10">CGMCC 4.7306</strain>
    </source>
</reference>
<feature type="compositionally biased region" description="Basic and acidic residues" evidence="8">
    <location>
        <begin position="1"/>
        <end position="10"/>
    </location>
</feature>
<evidence type="ECO:0000256" key="5">
    <source>
        <dbReference type="ARBA" id="ARBA00022989"/>
    </source>
</evidence>
<feature type="region of interest" description="Disordered" evidence="8">
    <location>
        <begin position="1"/>
        <end position="27"/>
    </location>
</feature>
<dbReference type="EMBL" id="BMMZ01000002">
    <property type="protein sequence ID" value="GGL55705.1"/>
    <property type="molecule type" value="Genomic_DNA"/>
</dbReference>
<evidence type="ECO:0000256" key="4">
    <source>
        <dbReference type="ARBA" id="ARBA00022692"/>
    </source>
</evidence>
<name>A0A917W2K5_9ACTN</name>
<evidence type="ECO:0000313" key="11">
    <source>
        <dbReference type="Proteomes" id="UP000613840"/>
    </source>
</evidence>
<evidence type="ECO:0000256" key="3">
    <source>
        <dbReference type="ARBA" id="ARBA00022679"/>
    </source>
</evidence>
<evidence type="ECO:0000256" key="9">
    <source>
        <dbReference type="SAM" id="Phobius"/>
    </source>
</evidence>
<proteinExistence type="inferred from homology"/>
<dbReference type="InterPro" id="IPR018584">
    <property type="entry name" value="GT87"/>
</dbReference>
<dbReference type="RefSeq" id="WP_188894290.1">
    <property type="nucleotide sequence ID" value="NZ_BMMZ01000002.1"/>
</dbReference>
<keyword evidence="2" id="KW-1003">Cell membrane</keyword>
<accession>A0A917W2K5</accession>
<feature type="transmembrane region" description="Helical" evidence="9">
    <location>
        <begin position="207"/>
        <end position="228"/>
    </location>
</feature>
<comment type="subcellular location">
    <subcellularLocation>
        <location evidence="1">Cell membrane</location>
        <topology evidence="1">Multi-pass membrane protein</topology>
    </subcellularLocation>
</comment>
<dbReference type="Proteomes" id="UP000613840">
    <property type="component" value="Unassembled WGS sequence"/>
</dbReference>
<dbReference type="GO" id="GO:0005886">
    <property type="term" value="C:plasma membrane"/>
    <property type="evidence" value="ECO:0007669"/>
    <property type="project" value="UniProtKB-SubCell"/>
</dbReference>
<keyword evidence="11" id="KW-1185">Reference proteome</keyword>
<evidence type="ECO:0000256" key="2">
    <source>
        <dbReference type="ARBA" id="ARBA00022475"/>
    </source>
</evidence>
<feature type="transmembrane region" description="Helical" evidence="9">
    <location>
        <begin position="337"/>
        <end position="353"/>
    </location>
</feature>
<feature type="transmembrane region" description="Helical" evidence="9">
    <location>
        <begin position="281"/>
        <end position="303"/>
    </location>
</feature>
<feature type="transmembrane region" description="Helical" evidence="9">
    <location>
        <begin position="315"/>
        <end position="331"/>
    </location>
</feature>
<evidence type="ECO:0000313" key="10">
    <source>
        <dbReference type="EMBL" id="GGL55705.1"/>
    </source>
</evidence>
<comment type="caution">
    <text evidence="10">The sequence shown here is derived from an EMBL/GenBank/DDBJ whole genome shotgun (WGS) entry which is preliminary data.</text>
</comment>
<sequence length="443" mass="48114">MPNSRPEKDVSSQPSTAQPAVSAGPTATRRGGVPVVVTWVVTRAIMVLLAATVENVATGDVTYYWRKIAALGEVGLSQTLNEYPTPVVWMLSIPYGIGAGTHHGYQAAFIGLMMALDAVFAYALWRAAGRRRDAGLTFWVWFVFLMGPLCYLRFDLVPAVLAGSAVLLCRRRPAITGVLTGVAAAIKLWPALLIFPFTAARRGRRNTLLGFAVAGVGLAVVSLITGGLPRLVSPLTWQSDRGLQIESVWSTALMVLRIAHPRTWVVGMSRYQAFEVFGPGVGAWLVISTVATLVGLVIMIMLYARGYRTPNPTSGTIGVMILATIAIMTITNKTLSPQYLVWLGGPMAAMLIMRSRDVRGRPTIFSRFAIQLLVLALITHLVYPLTYTGLYEAPHGRMFVLSTILLLIRNLCLLVFTIAITAVAWRATGRRPDPDVLGSVRLP</sequence>
<keyword evidence="5 9" id="KW-1133">Transmembrane helix</keyword>
<feature type="transmembrane region" description="Helical" evidence="9">
    <location>
        <begin position="398"/>
        <end position="425"/>
    </location>
</feature>